<reference evidence="2" key="1">
    <citation type="submission" date="2021-01" db="EMBL/GenBank/DDBJ databases">
        <authorList>
            <person name="Corre E."/>
            <person name="Pelletier E."/>
            <person name="Niang G."/>
            <person name="Scheremetjew M."/>
            <person name="Finn R."/>
            <person name="Kale V."/>
            <person name="Holt S."/>
            <person name="Cochrane G."/>
            <person name="Meng A."/>
            <person name="Brown T."/>
            <person name="Cohen L."/>
        </authorList>
    </citation>
    <scope>NUCLEOTIDE SEQUENCE</scope>
    <source>
        <strain evidence="2">SL-175</strain>
    </source>
</reference>
<evidence type="ECO:0000256" key="1">
    <source>
        <dbReference type="SAM" id="MobiDB-lite"/>
    </source>
</evidence>
<feature type="region of interest" description="Disordered" evidence="1">
    <location>
        <begin position="15"/>
        <end position="45"/>
    </location>
</feature>
<feature type="compositionally biased region" description="Low complexity" evidence="1">
    <location>
        <begin position="93"/>
        <end position="104"/>
    </location>
</feature>
<name>A0A7S0SJN1_9CHLO</name>
<feature type="region of interest" description="Disordered" evidence="1">
    <location>
        <begin position="93"/>
        <end position="135"/>
    </location>
</feature>
<feature type="compositionally biased region" description="Low complexity" evidence="1">
    <location>
        <begin position="26"/>
        <end position="45"/>
    </location>
</feature>
<evidence type="ECO:0000313" key="2">
    <source>
        <dbReference type="EMBL" id="CAD8707778.1"/>
    </source>
</evidence>
<protein>
    <submittedName>
        <fullName evidence="2">Uncharacterized protein</fullName>
    </submittedName>
</protein>
<dbReference type="EMBL" id="HBFC01017577">
    <property type="protein sequence ID" value="CAD8707778.1"/>
    <property type="molecule type" value="Transcribed_RNA"/>
</dbReference>
<gene>
    <name evidence="2" type="ORF">MANT1106_LOCUS10461</name>
</gene>
<proteinExistence type="predicted"/>
<dbReference type="AlphaFoldDB" id="A0A7S0SJN1"/>
<accession>A0A7S0SJN1</accession>
<organism evidence="2">
    <name type="scientific">Mantoniella antarctica</name>
    <dbReference type="NCBI Taxonomy" id="81844"/>
    <lineage>
        <taxon>Eukaryota</taxon>
        <taxon>Viridiplantae</taxon>
        <taxon>Chlorophyta</taxon>
        <taxon>Mamiellophyceae</taxon>
        <taxon>Mamiellales</taxon>
        <taxon>Mamiellaceae</taxon>
        <taxon>Mantoniella</taxon>
    </lineage>
</organism>
<sequence>MSAISGISSVVHLRPNRAASARHPVRATTTAAVPAASSGTSGDTATPRRAFLRAAFGALALASVSTGAADAKSVEEAEAQKAARKEAVRAAAAASAATGRGESAFVTPDYGLSEESKTPNFHTRQEEGVRTSGGA</sequence>